<dbReference type="SUPFAM" id="SSF46626">
    <property type="entry name" value="Cytochrome c"/>
    <property type="match status" value="1"/>
</dbReference>
<evidence type="ECO:0000313" key="1">
    <source>
        <dbReference type="EMBL" id="BCO26283.1"/>
    </source>
</evidence>
<accession>A0ABN6D3S2</accession>
<dbReference type="EMBL" id="AP024238">
    <property type="protein sequence ID" value="BCO26283.1"/>
    <property type="molecule type" value="Genomic_DNA"/>
</dbReference>
<dbReference type="Proteomes" id="UP000824366">
    <property type="component" value="Chromosome"/>
</dbReference>
<name>A0ABN6D3S2_9BURK</name>
<gene>
    <name evidence="1" type="ORF">MIZ03_1163</name>
</gene>
<keyword evidence="2" id="KW-1185">Reference proteome</keyword>
<reference evidence="1 2" key="1">
    <citation type="journal article" date="2021" name="Microbiol. Spectr.">
        <title>A Single Bacterium Capable of Oxidation and Reduction of Iron at Circumneutral pH.</title>
        <authorList>
            <person name="Kato S."/>
            <person name="Ohkuma M."/>
        </authorList>
    </citation>
    <scope>NUCLEOTIDE SEQUENCE [LARGE SCALE GENOMIC DNA]</scope>
    <source>
        <strain evidence="1 2">MIZ03</strain>
    </source>
</reference>
<evidence type="ECO:0000313" key="2">
    <source>
        <dbReference type="Proteomes" id="UP000824366"/>
    </source>
</evidence>
<evidence type="ECO:0008006" key="3">
    <source>
        <dbReference type="Google" id="ProtNLM"/>
    </source>
</evidence>
<sequence>MLSFTSSIFANSQLAVDHGCINCHGIPLRGEAPSFERLAEKLGKFKGDETALTKFVAKYRMGEPFEHIAAHERLSPEAATALLNWLAEGGK</sequence>
<dbReference type="Gene3D" id="1.10.760.10">
    <property type="entry name" value="Cytochrome c-like domain"/>
    <property type="match status" value="1"/>
</dbReference>
<proteinExistence type="predicted"/>
<organism evidence="1 2">
    <name type="scientific">Rhodoferax lithotrophicus</name>
    <dbReference type="NCBI Taxonomy" id="2798804"/>
    <lineage>
        <taxon>Bacteria</taxon>
        <taxon>Pseudomonadati</taxon>
        <taxon>Pseudomonadota</taxon>
        <taxon>Betaproteobacteria</taxon>
        <taxon>Burkholderiales</taxon>
        <taxon>Comamonadaceae</taxon>
        <taxon>Rhodoferax</taxon>
    </lineage>
</organism>
<protein>
    <recommendedName>
        <fullName evidence="3">Cytochrome c domain-containing protein</fullName>
    </recommendedName>
</protein>
<dbReference type="InterPro" id="IPR036909">
    <property type="entry name" value="Cyt_c-like_dom_sf"/>
</dbReference>